<gene>
    <name evidence="10" type="ORF">PEVE_00036953</name>
</gene>
<dbReference type="SMART" id="SM00557">
    <property type="entry name" value="IG_FLMN"/>
    <property type="match status" value="1"/>
</dbReference>
<dbReference type="SUPFAM" id="SSF81296">
    <property type="entry name" value="E set domains"/>
    <property type="match status" value="1"/>
</dbReference>
<protein>
    <recommendedName>
        <fullName evidence="9">B box-type domain-containing protein</fullName>
    </recommendedName>
</protein>
<proteinExistence type="predicted"/>
<feature type="repeat" description="NHL" evidence="7">
    <location>
        <begin position="755"/>
        <end position="798"/>
    </location>
</feature>
<dbReference type="InterPro" id="IPR011042">
    <property type="entry name" value="6-blade_b-propeller_TolB-like"/>
</dbReference>
<dbReference type="PROSITE" id="PS50194">
    <property type="entry name" value="FILAMIN_REPEAT"/>
    <property type="match status" value="1"/>
</dbReference>
<keyword evidence="4" id="KW-0862">Zinc</keyword>
<comment type="caution">
    <text evidence="10">The sequence shown here is derived from an EMBL/GenBank/DDBJ whole genome shotgun (WGS) entry which is preliminary data.</text>
</comment>
<evidence type="ECO:0000256" key="4">
    <source>
        <dbReference type="ARBA" id="ARBA00022833"/>
    </source>
</evidence>
<evidence type="ECO:0000256" key="6">
    <source>
        <dbReference type="PROSITE-ProRule" id="PRU00087"/>
    </source>
</evidence>
<dbReference type="InterPro" id="IPR017868">
    <property type="entry name" value="Filamin/ABP280_repeat-like"/>
</dbReference>
<dbReference type="Gene3D" id="2.60.40.10">
    <property type="entry name" value="Immunoglobulins"/>
    <property type="match status" value="1"/>
</dbReference>
<feature type="repeat" description="Filamin" evidence="6">
    <location>
        <begin position="469"/>
        <end position="570"/>
    </location>
</feature>
<keyword evidence="11" id="KW-1185">Reference proteome</keyword>
<evidence type="ECO:0000256" key="7">
    <source>
        <dbReference type="PROSITE-ProRule" id="PRU00504"/>
    </source>
</evidence>
<dbReference type="PROSITE" id="PS51125">
    <property type="entry name" value="NHL"/>
    <property type="match status" value="2"/>
</dbReference>
<dbReference type="Gene3D" id="2.120.10.30">
    <property type="entry name" value="TolB, C-terminal domain"/>
    <property type="match status" value="2"/>
</dbReference>
<evidence type="ECO:0000256" key="8">
    <source>
        <dbReference type="SAM" id="Coils"/>
    </source>
</evidence>
<keyword evidence="1" id="KW-0479">Metal-binding</keyword>
<feature type="domain" description="B box-type" evidence="9">
    <location>
        <begin position="258"/>
        <end position="301"/>
    </location>
</feature>
<evidence type="ECO:0000259" key="9">
    <source>
        <dbReference type="PROSITE" id="PS50119"/>
    </source>
</evidence>
<feature type="coiled-coil region" evidence="8">
    <location>
        <begin position="316"/>
        <end position="350"/>
    </location>
</feature>
<evidence type="ECO:0000256" key="5">
    <source>
        <dbReference type="PROSITE-ProRule" id="PRU00024"/>
    </source>
</evidence>
<accession>A0ABN8LDD1</accession>
<dbReference type="EMBL" id="CALNXI010000006">
    <property type="protein sequence ID" value="CAH3014126.1"/>
    <property type="molecule type" value="Genomic_DNA"/>
</dbReference>
<dbReference type="InterPro" id="IPR041249">
    <property type="entry name" value="HEPN_DZIP3"/>
</dbReference>
<dbReference type="Pfam" id="PF18738">
    <property type="entry name" value="HEPN_DZIP3"/>
    <property type="match status" value="1"/>
</dbReference>
<dbReference type="PROSITE" id="PS50119">
    <property type="entry name" value="ZF_BBOX"/>
    <property type="match status" value="1"/>
</dbReference>
<name>A0ABN8LDD1_9CNID</name>
<dbReference type="InterPro" id="IPR000315">
    <property type="entry name" value="Znf_B-box"/>
</dbReference>
<evidence type="ECO:0000256" key="2">
    <source>
        <dbReference type="ARBA" id="ARBA00022737"/>
    </source>
</evidence>
<dbReference type="CDD" id="cd05819">
    <property type="entry name" value="NHL"/>
    <property type="match status" value="1"/>
</dbReference>
<dbReference type="Proteomes" id="UP001159427">
    <property type="component" value="Unassembled WGS sequence"/>
</dbReference>
<keyword evidence="3 5" id="KW-0863">Zinc-finger</keyword>
<evidence type="ECO:0000256" key="1">
    <source>
        <dbReference type="ARBA" id="ARBA00022723"/>
    </source>
</evidence>
<dbReference type="InterPro" id="IPR050952">
    <property type="entry name" value="TRIM-NHL_E3_ligases"/>
</dbReference>
<dbReference type="InterPro" id="IPR014756">
    <property type="entry name" value="Ig_E-set"/>
</dbReference>
<keyword evidence="2" id="KW-0677">Repeat</keyword>
<feature type="repeat" description="NHL" evidence="7">
    <location>
        <begin position="588"/>
        <end position="627"/>
    </location>
</feature>
<evidence type="ECO:0000256" key="3">
    <source>
        <dbReference type="ARBA" id="ARBA00022771"/>
    </source>
</evidence>
<dbReference type="Gene3D" id="3.30.160.60">
    <property type="entry name" value="Classic Zinc Finger"/>
    <property type="match status" value="1"/>
</dbReference>
<dbReference type="InterPro" id="IPR013783">
    <property type="entry name" value="Ig-like_fold"/>
</dbReference>
<keyword evidence="8" id="KW-0175">Coiled coil</keyword>
<sequence>MASITTTTPSTKETTNYARLCRVLVDVGTCALRDCFDAICAPPTLHTFLAASQPTLKSLRSRRIITATQWGKLFPAIPASVSSKHFDITLLMALLRNICGLTPPVTGWDVLPAAADLSREADIARVKYFRNTVYAHAEHASIDDATFDTNWKEIRDTLVRLGGATYKVAIDNLEFCCMDPDMEHHYKELLRQWKNDEDNIKDELKKLCTDVKEIGTNIKEFGTGIKKFGTDIEEIGNNIKECDTGIRGVGTEVKEIADTSSMCREKTHENELLTFYCEQCKVCICEKCRQTRHNHHTAVDIHQAAEEHKVDIEKIVQEMKIEIADHEEHAEKTKNSLRKSRERISTARNKVMTSVEELIRLLHEHEKAMITSLDVIDGKEDRQYSAQLEHLQVSKNQLQEHVECCEDILLREKSVEILQAHHALIGRCRGLLNAGKLNIYKPSHVKYEINKEYVKKVKSVVPAVGRVVIVTTDPLQSVAEGRGLQEVKLGSEATFKITTKDSDGNKFYDENDQIQVKVQSPSGEELTHVISSDKDGEYSVTYTPDCFGPHDVMVAVNCQPLTGSPWSVHVTCVSQVHFTHQYTYSFPFGSSGNRKGTFCWPSSIATDGNTGNVAVADQNSVQLFSAQGTYPQILVAYQLNDPTSVAFTKSSELLVIASHTIFCYNRSYKFIKYVINKKLQKPKYLNIASDGRMLVCDWGDHTVKVLSSDGSQLLIAIRDPNRAIPCNAVCHQNMFYISYPKAGNVKVFSKDGVLLYSIGTSESGVRHLSFPAGIAIDRFNNLVVCDRDKARLQLFTLDGKFVNSIEGQHIGLSAPYSVAVSSNGQLFVTSSLDKFCVYVFQ</sequence>
<reference evidence="10 11" key="1">
    <citation type="submission" date="2022-05" db="EMBL/GenBank/DDBJ databases">
        <authorList>
            <consortium name="Genoscope - CEA"/>
            <person name="William W."/>
        </authorList>
    </citation>
    <scope>NUCLEOTIDE SEQUENCE [LARGE SCALE GENOMIC DNA]</scope>
</reference>
<dbReference type="PANTHER" id="PTHR24104">
    <property type="entry name" value="E3 UBIQUITIN-PROTEIN LIGASE NHLRC1-RELATED"/>
    <property type="match status" value="1"/>
</dbReference>
<dbReference type="InterPro" id="IPR001258">
    <property type="entry name" value="NHL_repeat"/>
</dbReference>
<dbReference type="CDD" id="cd19756">
    <property type="entry name" value="Bbox2"/>
    <property type="match status" value="1"/>
</dbReference>
<dbReference type="SUPFAM" id="SSF101898">
    <property type="entry name" value="NHL repeat"/>
    <property type="match status" value="1"/>
</dbReference>
<dbReference type="Pfam" id="PF00630">
    <property type="entry name" value="Filamin"/>
    <property type="match status" value="1"/>
</dbReference>
<evidence type="ECO:0000313" key="10">
    <source>
        <dbReference type="EMBL" id="CAH3014126.1"/>
    </source>
</evidence>
<organism evidence="10 11">
    <name type="scientific">Porites evermanni</name>
    <dbReference type="NCBI Taxonomy" id="104178"/>
    <lineage>
        <taxon>Eukaryota</taxon>
        <taxon>Metazoa</taxon>
        <taxon>Cnidaria</taxon>
        <taxon>Anthozoa</taxon>
        <taxon>Hexacorallia</taxon>
        <taxon>Scleractinia</taxon>
        <taxon>Fungiina</taxon>
        <taxon>Poritidae</taxon>
        <taxon>Porites</taxon>
    </lineage>
</organism>
<dbReference type="Pfam" id="PF00643">
    <property type="entry name" value="zf-B_box"/>
    <property type="match status" value="1"/>
</dbReference>
<dbReference type="InterPro" id="IPR001298">
    <property type="entry name" value="Filamin/ABP280_rpt"/>
</dbReference>
<dbReference type="PANTHER" id="PTHR24104:SF47">
    <property type="entry name" value="E3 UBIQUITIN-PROTEIN LIGASE NHLRC1"/>
    <property type="match status" value="1"/>
</dbReference>
<dbReference type="SUPFAM" id="SSF57845">
    <property type="entry name" value="B-box zinc-binding domain"/>
    <property type="match status" value="1"/>
</dbReference>
<evidence type="ECO:0000313" key="11">
    <source>
        <dbReference type="Proteomes" id="UP001159427"/>
    </source>
</evidence>